<protein>
    <submittedName>
        <fullName evidence="3">SRPBCC domain-containing protein</fullName>
    </submittedName>
</protein>
<dbReference type="Pfam" id="PF08327">
    <property type="entry name" value="AHSA1"/>
    <property type="match status" value="1"/>
</dbReference>
<comment type="similarity">
    <text evidence="1">Belongs to the AHA1 family.</text>
</comment>
<feature type="domain" description="Activator of Hsp90 ATPase homologue 1/2-like C-terminal" evidence="2">
    <location>
        <begin position="18"/>
        <end position="139"/>
    </location>
</feature>
<evidence type="ECO:0000256" key="1">
    <source>
        <dbReference type="ARBA" id="ARBA00006817"/>
    </source>
</evidence>
<organism evidence="3 4">
    <name type="scientific">Paenibacillus sedimenti</name>
    <dbReference type="NCBI Taxonomy" id="2770274"/>
    <lineage>
        <taxon>Bacteria</taxon>
        <taxon>Bacillati</taxon>
        <taxon>Bacillota</taxon>
        <taxon>Bacilli</taxon>
        <taxon>Bacillales</taxon>
        <taxon>Paenibacillaceae</taxon>
        <taxon>Paenibacillus</taxon>
    </lineage>
</organism>
<dbReference type="SUPFAM" id="SSF55961">
    <property type="entry name" value="Bet v1-like"/>
    <property type="match status" value="1"/>
</dbReference>
<proteinExistence type="inferred from homology"/>
<keyword evidence="4" id="KW-1185">Reference proteome</keyword>
<dbReference type="InterPro" id="IPR023393">
    <property type="entry name" value="START-like_dom_sf"/>
</dbReference>
<dbReference type="CDD" id="cd07814">
    <property type="entry name" value="SRPBCC_CalC_Aha1-like"/>
    <property type="match status" value="1"/>
</dbReference>
<reference evidence="3" key="1">
    <citation type="submission" date="2020-09" db="EMBL/GenBank/DDBJ databases">
        <title>Draft Genome Sequence of Paenibacillus sp. WST5.</title>
        <authorList>
            <person name="Bao Z."/>
        </authorList>
    </citation>
    <scope>NUCLEOTIDE SEQUENCE</scope>
    <source>
        <strain evidence="3">WST5</strain>
    </source>
</reference>
<evidence type="ECO:0000313" key="4">
    <source>
        <dbReference type="Proteomes" id="UP000650466"/>
    </source>
</evidence>
<dbReference type="Proteomes" id="UP000650466">
    <property type="component" value="Unassembled WGS sequence"/>
</dbReference>
<dbReference type="InterPro" id="IPR013538">
    <property type="entry name" value="ASHA1/2-like_C"/>
</dbReference>
<name>A0A926QMX1_9BACL</name>
<comment type="caution">
    <text evidence="3">The sequence shown here is derived from an EMBL/GenBank/DDBJ whole genome shotgun (WGS) entry which is preliminary data.</text>
</comment>
<gene>
    <name evidence="3" type="ORF">ICC18_27360</name>
</gene>
<dbReference type="AlphaFoldDB" id="A0A926QMX1"/>
<dbReference type="EMBL" id="JACVVD010000013">
    <property type="protein sequence ID" value="MBD0383799.1"/>
    <property type="molecule type" value="Genomic_DNA"/>
</dbReference>
<accession>A0A926QMX1</accession>
<evidence type="ECO:0000259" key="2">
    <source>
        <dbReference type="Pfam" id="PF08327"/>
    </source>
</evidence>
<dbReference type="RefSeq" id="WP_188177583.1">
    <property type="nucleotide sequence ID" value="NZ_JACVVD010000013.1"/>
</dbReference>
<evidence type="ECO:0000313" key="3">
    <source>
        <dbReference type="EMBL" id="MBD0383799.1"/>
    </source>
</evidence>
<dbReference type="Gene3D" id="3.30.530.20">
    <property type="match status" value="1"/>
</dbReference>
<sequence length="140" mass="15888">MGNQLNTLPAIRQTQVFNAPIEKVWSAVATSEGIAVWFMPNDFKPEEGYEFHLEAGPFGKSPCKVTEITPPNRLSFEWGKDWTLTFELVDLKGKTEFTLIHDGWDPEKVTEFGQTHAEVRERMSGGWVGIVQKLSQYIEA</sequence>